<feature type="transmembrane region" description="Helical" evidence="2">
    <location>
        <begin position="238"/>
        <end position="256"/>
    </location>
</feature>
<name>A0A8W8KY86_MAGGI</name>
<keyword evidence="2" id="KW-0472">Membrane</keyword>
<dbReference type="EnsemblMetazoa" id="G25776.2">
    <property type="protein sequence ID" value="G25776.2:cds"/>
    <property type="gene ID" value="G25776"/>
</dbReference>
<keyword evidence="1" id="KW-0175">Coiled coil</keyword>
<dbReference type="AlphaFoldDB" id="A0A8W8KY86"/>
<dbReference type="Proteomes" id="UP000005408">
    <property type="component" value="Unassembled WGS sequence"/>
</dbReference>
<organism evidence="3 4">
    <name type="scientific">Magallana gigas</name>
    <name type="common">Pacific oyster</name>
    <name type="synonym">Crassostrea gigas</name>
    <dbReference type="NCBI Taxonomy" id="29159"/>
    <lineage>
        <taxon>Eukaryota</taxon>
        <taxon>Metazoa</taxon>
        <taxon>Spiralia</taxon>
        <taxon>Lophotrochozoa</taxon>
        <taxon>Mollusca</taxon>
        <taxon>Bivalvia</taxon>
        <taxon>Autobranchia</taxon>
        <taxon>Pteriomorphia</taxon>
        <taxon>Ostreida</taxon>
        <taxon>Ostreoidea</taxon>
        <taxon>Ostreidae</taxon>
        <taxon>Magallana</taxon>
    </lineage>
</organism>
<evidence type="ECO:0000313" key="4">
    <source>
        <dbReference type="Proteomes" id="UP000005408"/>
    </source>
</evidence>
<feature type="transmembrane region" description="Helical" evidence="2">
    <location>
        <begin position="197"/>
        <end position="218"/>
    </location>
</feature>
<evidence type="ECO:0000313" key="3">
    <source>
        <dbReference type="EnsemblMetazoa" id="G25776.2:cds"/>
    </source>
</evidence>
<keyword evidence="2" id="KW-0812">Transmembrane</keyword>
<proteinExistence type="predicted"/>
<feature type="transmembrane region" description="Helical" evidence="2">
    <location>
        <begin position="31"/>
        <end position="49"/>
    </location>
</feature>
<evidence type="ECO:0000256" key="1">
    <source>
        <dbReference type="SAM" id="Coils"/>
    </source>
</evidence>
<accession>A0A8W8KY86</accession>
<protein>
    <submittedName>
        <fullName evidence="3">Uncharacterized protein</fullName>
    </submittedName>
</protein>
<feature type="coiled-coil region" evidence="1">
    <location>
        <begin position="263"/>
        <end position="303"/>
    </location>
</feature>
<feature type="transmembrane region" description="Helical" evidence="2">
    <location>
        <begin position="321"/>
        <end position="341"/>
    </location>
</feature>
<feature type="transmembrane region" description="Helical" evidence="2">
    <location>
        <begin position="171"/>
        <end position="188"/>
    </location>
</feature>
<keyword evidence="2" id="KW-1133">Transmembrane helix</keyword>
<sequence>MWCHVSKKSVELEMDNVEIWSGSVISKEVKLLLFVLIYTIAFVVLIVLMRQCSEIGISGTIKKPMVYFLNSVGTCKHASCNLSKKSLHFFVTKVDEDKIEAGSTGRHLLWVQMERFFLLANKEFWYFIFRQSFYILIKLKKYGFCVFVAFFFPCLFFGCLCFLFTLSANFLWGIFPIFGFLFTSLASAKSCCSLLKVILITFLLHFFIQIVFGENLVFVMNVVLVSSLIGVPETSSESFPFLSQFVPILVYTIGYWNQFTKKYKSLLDIILEMKKELREQQNEDEAEETKDREKEEISVSTQEFDIICEFIIPVKEQCIRLLGKIVGTLLFLVIAVTMLFWKRSSDYASVDQLVMFVFVFLLPKVVEYCCKNPNESQTRDLKSKVKDLLCRFENGDSVKFGHADFDKTNSVVCLWKSLCTKGSDAKEQEKDTTTDKSSCV</sequence>
<feature type="transmembrane region" description="Helical" evidence="2">
    <location>
        <begin position="142"/>
        <end position="165"/>
    </location>
</feature>
<reference evidence="3" key="1">
    <citation type="submission" date="2022-08" db="UniProtKB">
        <authorList>
            <consortium name="EnsemblMetazoa"/>
        </authorList>
    </citation>
    <scope>IDENTIFICATION</scope>
    <source>
        <strain evidence="3">05x7-T-G4-1.051#20</strain>
    </source>
</reference>
<keyword evidence="4" id="KW-1185">Reference proteome</keyword>
<evidence type="ECO:0000256" key="2">
    <source>
        <dbReference type="SAM" id="Phobius"/>
    </source>
</evidence>